<evidence type="ECO:0000313" key="2">
    <source>
        <dbReference type="Proteomes" id="UP000504640"/>
    </source>
</evidence>
<feature type="region of interest" description="Disordered" evidence="1">
    <location>
        <begin position="164"/>
        <end position="210"/>
    </location>
</feature>
<sequence length="210" mass="22568">MGEKDFMRKNCSGEGQATAPDSLLPVYTKISWGPGGFQARPRLPFHMGDHAEPQGVHTYGTNLRNLASHGHIRVLSAGSGGILVASVVPSGQNFQHEGCPLCLPAFVQPFLSFPPAGPPRPGDKQPHSAHFLVCSTPKQAAGLFGPPALRDNYLLSDGKAGPEELSNWTHSHTTSKWQSQDLNPGLSGSKGQRKKRQGGRMEELPEARYG</sequence>
<evidence type="ECO:0000256" key="1">
    <source>
        <dbReference type="SAM" id="MobiDB-lite"/>
    </source>
</evidence>
<organism evidence="2 3">
    <name type="scientific">Sapajus apella</name>
    <name type="common">Brown-capped capuchin</name>
    <name type="synonym">Cebus apella</name>
    <dbReference type="NCBI Taxonomy" id="9515"/>
    <lineage>
        <taxon>Eukaryota</taxon>
        <taxon>Metazoa</taxon>
        <taxon>Chordata</taxon>
        <taxon>Craniata</taxon>
        <taxon>Vertebrata</taxon>
        <taxon>Euteleostomi</taxon>
        <taxon>Mammalia</taxon>
        <taxon>Eutheria</taxon>
        <taxon>Euarchontoglires</taxon>
        <taxon>Primates</taxon>
        <taxon>Haplorrhini</taxon>
        <taxon>Platyrrhini</taxon>
        <taxon>Cebidae</taxon>
        <taxon>Cebinae</taxon>
        <taxon>Sapajus</taxon>
    </lineage>
</organism>
<gene>
    <name evidence="3" type="primary">LOC116553475</name>
</gene>
<keyword evidence="2" id="KW-1185">Reference proteome</keyword>
<feature type="compositionally biased region" description="Basic and acidic residues" evidence="1">
    <location>
        <begin position="199"/>
        <end position="210"/>
    </location>
</feature>
<dbReference type="GeneID" id="116553475"/>
<protein>
    <submittedName>
        <fullName evidence="3">Uncharacterized protein LOC116553475</fullName>
    </submittedName>
</protein>
<dbReference type="AlphaFoldDB" id="A0A6J3I2Q1"/>
<evidence type="ECO:0000313" key="3">
    <source>
        <dbReference type="RefSeq" id="XP_032136903.1"/>
    </source>
</evidence>
<accession>A0A6J3I2Q1</accession>
<name>A0A6J3I2Q1_SAPAP</name>
<dbReference type="RefSeq" id="XP_032136903.1">
    <property type="nucleotide sequence ID" value="XM_032281012.1"/>
</dbReference>
<dbReference type="Proteomes" id="UP000504640">
    <property type="component" value="Unplaced"/>
</dbReference>
<proteinExistence type="predicted"/>
<reference evidence="3" key="1">
    <citation type="submission" date="2025-08" db="UniProtKB">
        <authorList>
            <consortium name="RefSeq"/>
        </authorList>
    </citation>
    <scope>IDENTIFICATION</scope>
    <source>
        <tissue evidence="3">Blood</tissue>
    </source>
</reference>
<feature type="compositionally biased region" description="Polar residues" evidence="1">
    <location>
        <begin position="166"/>
        <end position="182"/>
    </location>
</feature>